<gene>
    <name evidence="2" type="ORF">LAWI1_G004652</name>
</gene>
<evidence type="ECO:0000259" key="1">
    <source>
        <dbReference type="Pfam" id="PF00149"/>
    </source>
</evidence>
<dbReference type="EMBL" id="QGML01000221">
    <property type="protein sequence ID" value="TVY92920.1"/>
    <property type="molecule type" value="Genomic_DNA"/>
</dbReference>
<evidence type="ECO:0000313" key="3">
    <source>
        <dbReference type="Proteomes" id="UP000315522"/>
    </source>
</evidence>
<dbReference type="InterPro" id="IPR029052">
    <property type="entry name" value="Metallo-depent_PP-like"/>
</dbReference>
<dbReference type="AlphaFoldDB" id="A0A559MIY7"/>
<dbReference type="Pfam" id="PF00149">
    <property type="entry name" value="Metallophos"/>
    <property type="match status" value="1"/>
</dbReference>
<comment type="caution">
    <text evidence="2">The sequence shown here is derived from an EMBL/GenBank/DDBJ whole genome shotgun (WGS) entry which is preliminary data.</text>
</comment>
<protein>
    <recommendedName>
        <fullName evidence="1">Calcineurin-like phosphoesterase domain-containing protein</fullName>
    </recommendedName>
</protein>
<organism evidence="2 3">
    <name type="scientific">Lachnellula willkommii</name>
    <dbReference type="NCBI Taxonomy" id="215461"/>
    <lineage>
        <taxon>Eukaryota</taxon>
        <taxon>Fungi</taxon>
        <taxon>Dikarya</taxon>
        <taxon>Ascomycota</taxon>
        <taxon>Pezizomycotina</taxon>
        <taxon>Leotiomycetes</taxon>
        <taxon>Helotiales</taxon>
        <taxon>Lachnaceae</taxon>
        <taxon>Lachnellula</taxon>
    </lineage>
</organism>
<name>A0A559MIY7_9HELO</name>
<sequence length="291" mass="32991">MERIRSLFSKSSSSHSFQILSDLHLEVGQQYSTFEIPPSAPYLILAGDIGRLIDYDSYLSFLARQMQGFEKVFLVLGNHEFYGLSFPAGLQQARNLEREPVLNQKLVLLHQTRFDVPDSEISVLGCTLWSRIRDDAREVVRMKVKDFEKITDWEVASHNAAYEADIEWLRGQVAGMREAGKGKGKGGAGKRSERTTLIVTHHAPSVQETAHPQHVDNAWSSAFATDVLGGGDWGDVKFWVFGHTHFTTEFVKEGVKVVSNQRGYVLPGSVQKIEKERDKKRVFYVRKVVYM</sequence>
<feature type="domain" description="Calcineurin-like phosphoesterase" evidence="1">
    <location>
        <begin position="19"/>
        <end position="245"/>
    </location>
</feature>
<dbReference type="PANTHER" id="PTHR37844:SF2">
    <property type="entry name" value="SER_THR PROTEIN PHOSPHATASE SUPERFAMILY (AFU_ORTHOLOGUE AFUA_1G14840)"/>
    <property type="match status" value="1"/>
</dbReference>
<reference evidence="2 3" key="1">
    <citation type="submission" date="2018-05" db="EMBL/GenBank/DDBJ databases">
        <title>Genome sequencing and assembly of the regulated plant pathogen Lachnellula willkommii and related sister species for the development of diagnostic species identification markers.</title>
        <authorList>
            <person name="Giroux E."/>
            <person name="Bilodeau G."/>
        </authorList>
    </citation>
    <scope>NUCLEOTIDE SEQUENCE [LARGE SCALE GENOMIC DNA]</scope>
    <source>
        <strain evidence="2 3">CBS 172.35</strain>
    </source>
</reference>
<dbReference type="Gene3D" id="3.60.21.10">
    <property type="match status" value="1"/>
</dbReference>
<dbReference type="PANTHER" id="PTHR37844">
    <property type="entry name" value="SER/THR PROTEIN PHOSPHATASE SUPERFAMILY (AFU_ORTHOLOGUE AFUA_1G14840)"/>
    <property type="match status" value="1"/>
</dbReference>
<dbReference type="GO" id="GO:0016787">
    <property type="term" value="F:hydrolase activity"/>
    <property type="evidence" value="ECO:0007669"/>
    <property type="project" value="InterPro"/>
</dbReference>
<accession>A0A559MIY7</accession>
<dbReference type="SUPFAM" id="SSF56300">
    <property type="entry name" value="Metallo-dependent phosphatases"/>
    <property type="match status" value="1"/>
</dbReference>
<dbReference type="Proteomes" id="UP000315522">
    <property type="component" value="Unassembled WGS sequence"/>
</dbReference>
<evidence type="ECO:0000313" key="2">
    <source>
        <dbReference type="EMBL" id="TVY92920.1"/>
    </source>
</evidence>
<dbReference type="InterPro" id="IPR004843">
    <property type="entry name" value="Calcineurin-like_PHP"/>
</dbReference>
<keyword evidence="3" id="KW-1185">Reference proteome</keyword>
<proteinExistence type="predicted"/>